<dbReference type="RefSeq" id="WP_035283002.1">
    <property type="nucleotide sequence ID" value="NZ_AYXG01000103.1"/>
</dbReference>
<accession>W7ILD5</accession>
<dbReference type="AlphaFoldDB" id="W7ILD5"/>
<reference evidence="1 2" key="1">
    <citation type="journal article" date="2014" name="Genome Announc.">
        <title>Draft Genome Sequence of the Antitrypanosomally Active Sponge-Associated Bacterium Actinokineospora sp. Strain EG49.</title>
        <authorList>
            <person name="Harjes J."/>
            <person name="Ryu T."/>
            <person name="Abdelmohsen U.R."/>
            <person name="Moitinho-Silva L."/>
            <person name="Horn H."/>
            <person name="Ravasi T."/>
            <person name="Hentschel U."/>
        </authorList>
    </citation>
    <scope>NUCLEOTIDE SEQUENCE [LARGE SCALE GENOMIC DNA]</scope>
    <source>
        <strain evidence="1 2">EG49</strain>
    </source>
</reference>
<dbReference type="EMBL" id="AYXG01000103">
    <property type="protein sequence ID" value="EWC61715.1"/>
    <property type="molecule type" value="Genomic_DNA"/>
</dbReference>
<protein>
    <submittedName>
        <fullName evidence="1">Uncharacterized protein</fullName>
    </submittedName>
</protein>
<dbReference type="STRING" id="909613.UO65_3073"/>
<organism evidence="1 2">
    <name type="scientific">Actinokineospora spheciospongiae</name>
    <dbReference type="NCBI Taxonomy" id="909613"/>
    <lineage>
        <taxon>Bacteria</taxon>
        <taxon>Bacillati</taxon>
        <taxon>Actinomycetota</taxon>
        <taxon>Actinomycetes</taxon>
        <taxon>Pseudonocardiales</taxon>
        <taxon>Pseudonocardiaceae</taxon>
        <taxon>Actinokineospora</taxon>
    </lineage>
</organism>
<sequence>MNETIEHGIDPALVEALLAAAAHPTEPAGALTTVLNLATAAGRTPAGLRASVQAAHDTATGDRARQALHASLDGLTGPVPAPRPYL</sequence>
<comment type="caution">
    <text evidence="1">The sequence shown here is derived from an EMBL/GenBank/DDBJ whole genome shotgun (WGS) entry which is preliminary data.</text>
</comment>
<proteinExistence type="predicted"/>
<evidence type="ECO:0000313" key="1">
    <source>
        <dbReference type="EMBL" id="EWC61715.1"/>
    </source>
</evidence>
<keyword evidence="2" id="KW-1185">Reference proteome</keyword>
<dbReference type="Proteomes" id="UP000019277">
    <property type="component" value="Unassembled WGS sequence"/>
</dbReference>
<evidence type="ECO:0000313" key="2">
    <source>
        <dbReference type="Proteomes" id="UP000019277"/>
    </source>
</evidence>
<gene>
    <name evidence="1" type="ORF">UO65_3073</name>
</gene>
<name>W7ILD5_9PSEU</name>